<evidence type="ECO:0000313" key="3">
    <source>
        <dbReference type="Proteomes" id="UP000199687"/>
    </source>
</evidence>
<name>A0A1H9UL47_9BACI</name>
<dbReference type="AlphaFoldDB" id="A0A1H9UL47"/>
<proteinExistence type="predicted"/>
<feature type="transmembrane region" description="Helical" evidence="1">
    <location>
        <begin position="58"/>
        <end position="77"/>
    </location>
</feature>
<keyword evidence="1" id="KW-1133">Transmembrane helix</keyword>
<keyword evidence="1" id="KW-0472">Membrane</keyword>
<gene>
    <name evidence="2" type="ORF">SAMN04487944_11826</name>
</gene>
<dbReference type="EMBL" id="FOGL01000018">
    <property type="protein sequence ID" value="SES10069.1"/>
    <property type="molecule type" value="Genomic_DNA"/>
</dbReference>
<keyword evidence="1" id="KW-0812">Transmembrane</keyword>
<reference evidence="2 3" key="1">
    <citation type="submission" date="2016-10" db="EMBL/GenBank/DDBJ databases">
        <authorList>
            <person name="de Groot N.N."/>
        </authorList>
    </citation>
    <scope>NUCLEOTIDE SEQUENCE [LARGE SCALE GENOMIC DNA]</scope>
    <source>
        <strain evidence="2 3">CGMCC 1.7727</strain>
    </source>
</reference>
<keyword evidence="3" id="KW-1185">Reference proteome</keyword>
<sequence length="82" mass="9379">MNAEILMLVVTLIIGYSLCIMVFTKRGSVIMAFYLWFIQLVVVLVISIFMLNLGVIDIFTSTFGLITILMLILVLTYKKIER</sequence>
<dbReference type="Proteomes" id="UP000199687">
    <property type="component" value="Unassembled WGS sequence"/>
</dbReference>
<organism evidence="2 3">
    <name type="scientific">Gracilibacillus ureilyticus</name>
    <dbReference type="NCBI Taxonomy" id="531814"/>
    <lineage>
        <taxon>Bacteria</taxon>
        <taxon>Bacillati</taxon>
        <taxon>Bacillota</taxon>
        <taxon>Bacilli</taxon>
        <taxon>Bacillales</taxon>
        <taxon>Bacillaceae</taxon>
        <taxon>Gracilibacillus</taxon>
    </lineage>
</organism>
<feature type="transmembrane region" description="Helical" evidence="1">
    <location>
        <begin position="31"/>
        <end position="52"/>
    </location>
</feature>
<feature type="transmembrane region" description="Helical" evidence="1">
    <location>
        <begin position="6"/>
        <end position="24"/>
    </location>
</feature>
<evidence type="ECO:0000313" key="2">
    <source>
        <dbReference type="EMBL" id="SES10069.1"/>
    </source>
</evidence>
<protein>
    <submittedName>
        <fullName evidence="2">Uncharacterized protein</fullName>
    </submittedName>
</protein>
<accession>A0A1H9UL47</accession>
<evidence type="ECO:0000256" key="1">
    <source>
        <dbReference type="SAM" id="Phobius"/>
    </source>
</evidence>